<keyword evidence="1" id="KW-0472">Membrane</keyword>
<keyword evidence="1" id="KW-0812">Transmembrane</keyword>
<keyword evidence="3" id="KW-1185">Reference proteome</keyword>
<evidence type="ECO:0000313" key="2">
    <source>
        <dbReference type="EMBL" id="SEL38934.1"/>
    </source>
</evidence>
<gene>
    <name evidence="2" type="ORF">SAMN04488008_103532</name>
</gene>
<keyword evidence="1" id="KW-1133">Transmembrane helix</keyword>
<evidence type="ECO:0000313" key="3">
    <source>
        <dbReference type="Proteomes" id="UP000198990"/>
    </source>
</evidence>
<accession>A0A1H7PU71</accession>
<evidence type="ECO:0000256" key="1">
    <source>
        <dbReference type="SAM" id="Phobius"/>
    </source>
</evidence>
<feature type="transmembrane region" description="Helical" evidence="1">
    <location>
        <begin position="24"/>
        <end position="43"/>
    </location>
</feature>
<reference evidence="3" key="1">
    <citation type="submission" date="2016-10" db="EMBL/GenBank/DDBJ databases">
        <authorList>
            <person name="Varghese N."/>
            <person name="Submissions S."/>
        </authorList>
    </citation>
    <scope>NUCLEOTIDE SEQUENCE [LARGE SCALE GENOMIC DNA]</scope>
    <source>
        <strain evidence="3">DSM 16471</strain>
    </source>
</reference>
<name>A0A1H7PU71_9FLAO</name>
<dbReference type="Proteomes" id="UP000198990">
    <property type="component" value="Unassembled WGS sequence"/>
</dbReference>
<organism evidence="2 3">
    <name type="scientific">Maribacter orientalis</name>
    <dbReference type="NCBI Taxonomy" id="228957"/>
    <lineage>
        <taxon>Bacteria</taxon>
        <taxon>Pseudomonadati</taxon>
        <taxon>Bacteroidota</taxon>
        <taxon>Flavobacteriia</taxon>
        <taxon>Flavobacteriales</taxon>
        <taxon>Flavobacteriaceae</taxon>
        <taxon>Maribacter</taxon>
    </lineage>
</organism>
<protein>
    <submittedName>
        <fullName evidence="2">Uncharacterized protein</fullName>
    </submittedName>
</protein>
<sequence>MKLGLNILVKYDIRHKLLYINYDFYLVLLLLITYLGNSLKYLAHLIKNTNMMFFIGNGNTKKLKT</sequence>
<dbReference type="AlphaFoldDB" id="A0A1H7PU71"/>
<dbReference type="EMBL" id="FNZN01000003">
    <property type="protein sequence ID" value="SEL38934.1"/>
    <property type="molecule type" value="Genomic_DNA"/>
</dbReference>
<proteinExistence type="predicted"/>